<comment type="caution">
    <text evidence="4">The sequence shown here is derived from an EMBL/GenBank/DDBJ whole genome shotgun (WGS) entry which is preliminary data.</text>
</comment>
<feature type="compositionally biased region" description="Acidic residues" evidence="2">
    <location>
        <begin position="223"/>
        <end position="235"/>
    </location>
</feature>
<keyword evidence="5" id="KW-1185">Reference proteome</keyword>
<feature type="region of interest" description="Disordered" evidence="2">
    <location>
        <begin position="356"/>
        <end position="392"/>
    </location>
</feature>
<feature type="domain" description="Programmed cell death protein 2 C-terminal" evidence="3">
    <location>
        <begin position="256"/>
        <end position="421"/>
    </location>
</feature>
<name>A0AA38H5W4_9TREE</name>
<dbReference type="RefSeq" id="XP_052944587.1">
    <property type="nucleotide sequence ID" value="XM_053088908.1"/>
</dbReference>
<reference evidence="4" key="1">
    <citation type="journal article" date="2022" name="G3 (Bethesda)">
        <title>High quality genome of the basidiomycete yeast Dioszegia hungarica PDD-24b-2 isolated from cloud water.</title>
        <authorList>
            <person name="Jarrige D."/>
            <person name="Haridas S."/>
            <person name="Bleykasten-Grosshans C."/>
            <person name="Joly M."/>
            <person name="Nadalig T."/>
            <person name="Sancelme M."/>
            <person name="Vuilleumier S."/>
            <person name="Grigoriev I.V."/>
            <person name="Amato P."/>
            <person name="Bringel F."/>
        </authorList>
    </citation>
    <scope>NUCLEOTIDE SEQUENCE</scope>
    <source>
        <strain evidence="4">PDD-24b-2</strain>
    </source>
</reference>
<sequence>MSPSSPAGSSSSSLPDSSALLALPDGPISANHADRTSYAISLIGGYPTFPLSTPPLSSDLVCASCSAPIPLLAQVYCPPEGGENDRTLYVFACPNGGCQRKEGSVRAWRASRRNDEYVADVEKMRAEKEAEEKRLADERRKNPFTMGAAQPAGSALFGGGGGGLFGANLFAAPASAPAQAQPVPELSNLSISSASTSTLSPPHPAYQPPQYLSTTDEYLPPPEEVDLDSDDDEQSPEEKAEWRDERFEQLFPSGVDPLFERFVKRISEADGAGGQVLRYDLGGVPLPYSTTSSLTQSLFPGLPAACRAQKAEDDDPSPSTFFKPSSSLVPPCPRCAAPRVFELQLVPSLINHLSPETLSTTGEKAPKKGKSAQSEEERKKELARLAGEEAGGEGMEWGSIVVFGCKGDCEGFEEEWVGVEWETTLA</sequence>
<evidence type="ECO:0000256" key="2">
    <source>
        <dbReference type="SAM" id="MobiDB-lite"/>
    </source>
</evidence>
<organism evidence="4 5">
    <name type="scientific">Dioszegia hungarica</name>
    <dbReference type="NCBI Taxonomy" id="4972"/>
    <lineage>
        <taxon>Eukaryota</taxon>
        <taxon>Fungi</taxon>
        <taxon>Dikarya</taxon>
        <taxon>Basidiomycota</taxon>
        <taxon>Agaricomycotina</taxon>
        <taxon>Tremellomycetes</taxon>
        <taxon>Tremellales</taxon>
        <taxon>Bulleribasidiaceae</taxon>
        <taxon>Dioszegia</taxon>
    </lineage>
</organism>
<feature type="region of interest" description="Disordered" evidence="2">
    <location>
        <begin position="193"/>
        <end position="243"/>
    </location>
</feature>
<evidence type="ECO:0000256" key="1">
    <source>
        <dbReference type="SAM" id="Coils"/>
    </source>
</evidence>
<keyword evidence="1" id="KW-0175">Coiled coil</keyword>
<dbReference type="InterPro" id="IPR007320">
    <property type="entry name" value="PDCD2_C"/>
</dbReference>
<dbReference type="PANTHER" id="PTHR47524:SF1">
    <property type="entry name" value="20S RRNA ACCUMULATION PROTEIN 4"/>
    <property type="match status" value="1"/>
</dbReference>
<evidence type="ECO:0000313" key="4">
    <source>
        <dbReference type="EMBL" id="KAI9634810.1"/>
    </source>
</evidence>
<evidence type="ECO:0000259" key="3">
    <source>
        <dbReference type="Pfam" id="PF04194"/>
    </source>
</evidence>
<gene>
    <name evidence="4" type="ORF">MKK02DRAFT_34320</name>
</gene>
<dbReference type="AlphaFoldDB" id="A0AA38H5W4"/>
<dbReference type="GO" id="GO:0030490">
    <property type="term" value="P:maturation of SSU-rRNA"/>
    <property type="evidence" value="ECO:0007669"/>
    <property type="project" value="TreeGrafter"/>
</dbReference>
<dbReference type="Pfam" id="PF04194">
    <property type="entry name" value="PDCD2_C"/>
    <property type="match status" value="1"/>
</dbReference>
<dbReference type="PANTHER" id="PTHR47524">
    <property type="entry name" value="20S RRNA ACCUMULATION PROTEIN 4"/>
    <property type="match status" value="1"/>
</dbReference>
<accession>A0AA38H5W4</accession>
<dbReference type="GO" id="GO:0005737">
    <property type="term" value="C:cytoplasm"/>
    <property type="evidence" value="ECO:0007669"/>
    <property type="project" value="InterPro"/>
</dbReference>
<protein>
    <submittedName>
        <fullName evidence="4">Programmed cell death protein 2</fullName>
    </submittedName>
</protein>
<dbReference type="EMBL" id="JAKWFO010000006">
    <property type="protein sequence ID" value="KAI9634810.1"/>
    <property type="molecule type" value="Genomic_DNA"/>
</dbReference>
<proteinExistence type="predicted"/>
<feature type="coiled-coil region" evidence="1">
    <location>
        <begin position="114"/>
        <end position="141"/>
    </location>
</feature>
<evidence type="ECO:0000313" key="5">
    <source>
        <dbReference type="Proteomes" id="UP001164286"/>
    </source>
</evidence>
<dbReference type="Proteomes" id="UP001164286">
    <property type="component" value="Unassembled WGS sequence"/>
</dbReference>
<dbReference type="GeneID" id="77728113"/>
<feature type="compositionally biased region" description="Basic and acidic residues" evidence="2">
    <location>
        <begin position="373"/>
        <end position="387"/>
    </location>
</feature>